<accession>A0AAV7LWN3</accession>
<sequence length="140" mass="15311">MRSGWALRGSGWPQEDGFLAPQMQELRPDPLVMVTDADEKRVGSVRFWVVSGGWIHSSRDLFTPRCNSQGLRRSDEKRVGSAGFWVASGGWIPCSPDAGAEARSSGDGNRCRREAGGLCAVLGGLRRMDSFFQGPLHSKM</sequence>
<evidence type="ECO:0000313" key="2">
    <source>
        <dbReference type="Proteomes" id="UP001066276"/>
    </source>
</evidence>
<dbReference type="AlphaFoldDB" id="A0AAV7LWN3"/>
<dbReference type="EMBL" id="JANPWB010000014">
    <property type="protein sequence ID" value="KAJ1095005.1"/>
    <property type="molecule type" value="Genomic_DNA"/>
</dbReference>
<organism evidence="1 2">
    <name type="scientific">Pleurodeles waltl</name>
    <name type="common">Iberian ribbed newt</name>
    <dbReference type="NCBI Taxonomy" id="8319"/>
    <lineage>
        <taxon>Eukaryota</taxon>
        <taxon>Metazoa</taxon>
        <taxon>Chordata</taxon>
        <taxon>Craniata</taxon>
        <taxon>Vertebrata</taxon>
        <taxon>Euteleostomi</taxon>
        <taxon>Amphibia</taxon>
        <taxon>Batrachia</taxon>
        <taxon>Caudata</taxon>
        <taxon>Salamandroidea</taxon>
        <taxon>Salamandridae</taxon>
        <taxon>Pleurodelinae</taxon>
        <taxon>Pleurodeles</taxon>
    </lineage>
</organism>
<keyword evidence="2" id="KW-1185">Reference proteome</keyword>
<comment type="caution">
    <text evidence="1">The sequence shown here is derived from an EMBL/GenBank/DDBJ whole genome shotgun (WGS) entry which is preliminary data.</text>
</comment>
<dbReference type="Proteomes" id="UP001066276">
    <property type="component" value="Chromosome 10"/>
</dbReference>
<protein>
    <submittedName>
        <fullName evidence="1">Uncharacterized protein</fullName>
    </submittedName>
</protein>
<reference evidence="1" key="1">
    <citation type="journal article" date="2022" name="bioRxiv">
        <title>Sequencing and chromosome-scale assembly of the giantPleurodeles waltlgenome.</title>
        <authorList>
            <person name="Brown T."/>
            <person name="Elewa A."/>
            <person name="Iarovenko S."/>
            <person name="Subramanian E."/>
            <person name="Araus A.J."/>
            <person name="Petzold A."/>
            <person name="Susuki M."/>
            <person name="Suzuki K.-i.T."/>
            <person name="Hayashi T."/>
            <person name="Toyoda A."/>
            <person name="Oliveira C."/>
            <person name="Osipova E."/>
            <person name="Leigh N.D."/>
            <person name="Simon A."/>
            <person name="Yun M.H."/>
        </authorList>
    </citation>
    <scope>NUCLEOTIDE SEQUENCE</scope>
    <source>
        <strain evidence="1">20211129_DDA</strain>
        <tissue evidence="1">Liver</tissue>
    </source>
</reference>
<proteinExistence type="predicted"/>
<gene>
    <name evidence="1" type="ORF">NDU88_000176</name>
</gene>
<evidence type="ECO:0000313" key="1">
    <source>
        <dbReference type="EMBL" id="KAJ1095005.1"/>
    </source>
</evidence>
<name>A0AAV7LWN3_PLEWA</name>